<keyword evidence="1" id="KW-0723">Serine/threonine-protein kinase</keyword>
<organism evidence="9 10">
    <name type="scientific">Biomphalaria pfeifferi</name>
    <name type="common">Bloodfluke planorb</name>
    <name type="synonym">Freshwater snail</name>
    <dbReference type="NCBI Taxonomy" id="112525"/>
    <lineage>
        <taxon>Eukaryota</taxon>
        <taxon>Metazoa</taxon>
        <taxon>Spiralia</taxon>
        <taxon>Lophotrochozoa</taxon>
        <taxon>Mollusca</taxon>
        <taxon>Gastropoda</taxon>
        <taxon>Heterobranchia</taxon>
        <taxon>Euthyneura</taxon>
        <taxon>Panpulmonata</taxon>
        <taxon>Hygrophila</taxon>
        <taxon>Lymnaeoidea</taxon>
        <taxon>Planorbidae</taxon>
        <taxon>Biomphalaria</taxon>
    </lineage>
</organism>
<dbReference type="AlphaFoldDB" id="A0AAD8F2I5"/>
<keyword evidence="3 6" id="KW-0547">Nucleotide-binding</keyword>
<evidence type="ECO:0000259" key="8">
    <source>
        <dbReference type="PROSITE" id="PS50011"/>
    </source>
</evidence>
<feature type="binding site" evidence="6">
    <location>
        <position position="312"/>
    </location>
    <ligand>
        <name>ATP</name>
        <dbReference type="ChEBI" id="CHEBI:30616"/>
    </ligand>
</feature>
<sequence>MYRQGQLVNVLESILLSQNSPWSPYFRGLSGSKLTPIDALTLGLAFMYGGADNSNLSGVSQIEERLERCEIREDRDTVVRCDLPEPLVNKDKYIEMPEQWDSQCDSSEECNALQQCDNYGKCDSNDQSKTRVSNDQSRTRVSDDKSDESENKSNRSDLCITRCDNANLSLQCDTNLQCDTIKTCDNFEQRDTRVQSDGAGQCDGREVNNNDSDDKEGATGSSIHSFADIVYYKAKFLMKTENTMSLSKTKVKVDESEPNYYEEAPFERRDVMVKKDKWVTDLYTVDSILGKGKFGEVKRCRERRTGRQLAAKFIEVNGPQDRLDVLNEVEIMKHLQHPRLLQLYDAFENRENFCLVMELVNGGELFERVINDDFILTEKACVMFMRQICDGVAFMHSQSILHLDMKPENILCLTREGNRIKIIDFGLARKYDPKEDLRVLFGTPEFVAPEVVNFDRIYPSTDMWSVGVICYVLLSGLSPFMGESESETLSNVTMAKWDFTAEEFESISSEAKDFISKLLVKEPRQRMSAPDCLEHQWLRRSVKREGKLLERSLSKKRLRKFVYRRKWQKAINAMLALRRMGVALS</sequence>
<evidence type="ECO:0000256" key="1">
    <source>
        <dbReference type="ARBA" id="ARBA00022527"/>
    </source>
</evidence>
<keyword evidence="10" id="KW-1185">Reference proteome</keyword>
<feature type="compositionally biased region" description="Basic and acidic residues" evidence="7">
    <location>
        <begin position="137"/>
        <end position="153"/>
    </location>
</feature>
<evidence type="ECO:0000256" key="7">
    <source>
        <dbReference type="SAM" id="MobiDB-lite"/>
    </source>
</evidence>
<dbReference type="GO" id="GO:0043065">
    <property type="term" value="P:positive regulation of apoptotic process"/>
    <property type="evidence" value="ECO:0007669"/>
    <property type="project" value="TreeGrafter"/>
</dbReference>
<dbReference type="PANTHER" id="PTHR24342">
    <property type="entry name" value="SERINE/THREONINE-PROTEIN KINASE 17"/>
    <property type="match status" value="1"/>
</dbReference>
<evidence type="ECO:0000256" key="5">
    <source>
        <dbReference type="ARBA" id="ARBA00022840"/>
    </source>
</evidence>
<gene>
    <name evidence="9" type="ORF">Bpfe_021240</name>
</gene>
<evidence type="ECO:0000313" key="10">
    <source>
        <dbReference type="Proteomes" id="UP001233172"/>
    </source>
</evidence>
<dbReference type="EMBL" id="JASAOG010000127">
    <property type="protein sequence ID" value="KAK0049352.1"/>
    <property type="molecule type" value="Genomic_DNA"/>
</dbReference>
<evidence type="ECO:0000313" key="9">
    <source>
        <dbReference type="EMBL" id="KAK0049352.1"/>
    </source>
</evidence>
<dbReference type="Proteomes" id="UP001233172">
    <property type="component" value="Unassembled WGS sequence"/>
</dbReference>
<keyword evidence="5 6" id="KW-0067">ATP-binding</keyword>
<dbReference type="SUPFAM" id="SSF56112">
    <property type="entry name" value="Protein kinase-like (PK-like)"/>
    <property type="match status" value="1"/>
</dbReference>
<evidence type="ECO:0000256" key="2">
    <source>
        <dbReference type="ARBA" id="ARBA00022679"/>
    </source>
</evidence>
<dbReference type="PROSITE" id="PS00108">
    <property type="entry name" value="PROTEIN_KINASE_ST"/>
    <property type="match status" value="1"/>
</dbReference>
<protein>
    <submittedName>
        <fullName evidence="9">Myosin light chain kinase family member 4</fullName>
    </submittedName>
</protein>
<dbReference type="PROSITE" id="PS50011">
    <property type="entry name" value="PROTEIN_KINASE_DOM"/>
    <property type="match status" value="1"/>
</dbReference>
<comment type="caution">
    <text evidence="9">The sequence shown here is derived from an EMBL/GenBank/DDBJ whole genome shotgun (WGS) entry which is preliminary data.</text>
</comment>
<reference evidence="9" key="2">
    <citation type="submission" date="2023-04" db="EMBL/GenBank/DDBJ databases">
        <authorList>
            <person name="Bu L."/>
            <person name="Lu L."/>
            <person name="Laidemitt M.R."/>
            <person name="Zhang S.M."/>
            <person name="Mutuku M."/>
            <person name="Mkoji G."/>
            <person name="Steinauer M."/>
            <person name="Loker E.S."/>
        </authorList>
    </citation>
    <scope>NUCLEOTIDE SEQUENCE</scope>
    <source>
        <strain evidence="9">KasaAsao</strain>
        <tissue evidence="9">Whole Snail</tissue>
    </source>
</reference>
<dbReference type="GO" id="GO:0004674">
    <property type="term" value="F:protein serine/threonine kinase activity"/>
    <property type="evidence" value="ECO:0007669"/>
    <property type="project" value="UniProtKB-KW"/>
</dbReference>
<dbReference type="InterPro" id="IPR000719">
    <property type="entry name" value="Prot_kinase_dom"/>
</dbReference>
<evidence type="ECO:0000256" key="4">
    <source>
        <dbReference type="ARBA" id="ARBA00022777"/>
    </source>
</evidence>
<dbReference type="FunFam" id="1.10.510.10:FF:000594">
    <property type="entry name" value="Myosin light chain kinase isoform-III"/>
    <property type="match status" value="1"/>
</dbReference>
<dbReference type="GO" id="GO:0035556">
    <property type="term" value="P:intracellular signal transduction"/>
    <property type="evidence" value="ECO:0007669"/>
    <property type="project" value="TreeGrafter"/>
</dbReference>
<dbReference type="GO" id="GO:0005634">
    <property type="term" value="C:nucleus"/>
    <property type="evidence" value="ECO:0007669"/>
    <property type="project" value="TreeGrafter"/>
</dbReference>
<dbReference type="InterPro" id="IPR011009">
    <property type="entry name" value="Kinase-like_dom_sf"/>
</dbReference>
<dbReference type="Pfam" id="PF00069">
    <property type="entry name" value="Pkinase"/>
    <property type="match status" value="1"/>
</dbReference>
<dbReference type="InterPro" id="IPR017441">
    <property type="entry name" value="Protein_kinase_ATP_BS"/>
</dbReference>
<dbReference type="SMART" id="SM00220">
    <property type="entry name" value="S_TKc"/>
    <property type="match status" value="1"/>
</dbReference>
<name>A0AAD8F2I5_BIOPF</name>
<feature type="region of interest" description="Disordered" evidence="7">
    <location>
        <begin position="123"/>
        <end position="153"/>
    </location>
</feature>
<feature type="region of interest" description="Disordered" evidence="7">
    <location>
        <begin position="195"/>
        <end position="219"/>
    </location>
</feature>
<dbReference type="FunFam" id="3.30.200.20:FF:000315">
    <property type="entry name" value="Calcium-dependent protein kinase 3"/>
    <property type="match status" value="1"/>
</dbReference>
<accession>A0AAD8F2I5</accession>
<dbReference type="Gene3D" id="1.10.510.10">
    <property type="entry name" value="Transferase(Phosphotransferase) domain 1"/>
    <property type="match status" value="1"/>
</dbReference>
<evidence type="ECO:0000256" key="3">
    <source>
        <dbReference type="ARBA" id="ARBA00022741"/>
    </source>
</evidence>
<proteinExistence type="predicted"/>
<reference evidence="9" key="1">
    <citation type="journal article" date="2023" name="PLoS Negl. Trop. Dis.">
        <title>A genome sequence for Biomphalaria pfeifferi, the major vector snail for the human-infecting parasite Schistosoma mansoni.</title>
        <authorList>
            <person name="Bu L."/>
            <person name="Lu L."/>
            <person name="Laidemitt M.R."/>
            <person name="Zhang S.M."/>
            <person name="Mutuku M."/>
            <person name="Mkoji G."/>
            <person name="Steinauer M."/>
            <person name="Loker E.S."/>
        </authorList>
    </citation>
    <scope>NUCLEOTIDE SEQUENCE</scope>
    <source>
        <strain evidence="9">KasaAsao</strain>
    </source>
</reference>
<dbReference type="GO" id="GO:0005524">
    <property type="term" value="F:ATP binding"/>
    <property type="evidence" value="ECO:0007669"/>
    <property type="project" value="UniProtKB-UniRule"/>
</dbReference>
<keyword evidence="4 9" id="KW-0418">Kinase</keyword>
<dbReference type="PROSITE" id="PS00107">
    <property type="entry name" value="PROTEIN_KINASE_ATP"/>
    <property type="match status" value="1"/>
</dbReference>
<dbReference type="InterPro" id="IPR008271">
    <property type="entry name" value="Ser/Thr_kinase_AS"/>
</dbReference>
<dbReference type="PANTHER" id="PTHR24342:SF20">
    <property type="entry name" value="MYOSIN LIGHT CHAIN KINASE, SMOOTH MUSCLE"/>
    <property type="match status" value="1"/>
</dbReference>
<feature type="domain" description="Protein kinase" evidence="8">
    <location>
        <begin position="283"/>
        <end position="538"/>
    </location>
</feature>
<dbReference type="CDD" id="cd14103">
    <property type="entry name" value="STKc_MLCK"/>
    <property type="match status" value="1"/>
</dbReference>
<keyword evidence="2" id="KW-0808">Transferase</keyword>
<evidence type="ECO:0000256" key="6">
    <source>
        <dbReference type="PROSITE-ProRule" id="PRU10141"/>
    </source>
</evidence>
<dbReference type="Gene3D" id="3.30.200.20">
    <property type="entry name" value="Phosphorylase Kinase, domain 1"/>
    <property type="match status" value="1"/>
</dbReference>